<dbReference type="EMBL" id="CAXDID020000483">
    <property type="protein sequence ID" value="CAL6096177.1"/>
    <property type="molecule type" value="Genomic_DNA"/>
</dbReference>
<sequence length="115" mass="13609">MAQTGFIEIFEGKTQALARQCFHLQNRPSFMPTQQRPSRALTESLADKYPTGPFYIFYKYQRWVIYTHLQNVPLLISRGFKDELKHTFQYFRQSIYNTVGVTMAEIEREHHTTDG</sequence>
<protein>
    <submittedName>
        <fullName evidence="4">Hypothetical_protein</fullName>
    </submittedName>
</protein>
<evidence type="ECO:0000313" key="3">
    <source>
        <dbReference type="EMBL" id="CAI9963958.1"/>
    </source>
</evidence>
<reference evidence="1" key="1">
    <citation type="submission" date="2023-06" db="EMBL/GenBank/DDBJ databases">
        <authorList>
            <person name="Kurt Z."/>
        </authorList>
    </citation>
    <scope>NUCLEOTIDE SEQUENCE</scope>
</reference>
<evidence type="ECO:0000313" key="1">
    <source>
        <dbReference type="EMBL" id="CAI9949260.1"/>
    </source>
</evidence>
<evidence type="ECO:0000313" key="7">
    <source>
        <dbReference type="Proteomes" id="UP001642409"/>
    </source>
</evidence>
<evidence type="ECO:0000313" key="6">
    <source>
        <dbReference type="EMBL" id="CAL6096177.1"/>
    </source>
</evidence>
<dbReference type="AlphaFoldDB" id="A0AA86PZD6"/>
<name>A0AA86PZD6_9EUKA</name>
<dbReference type="EMBL" id="CAXDID020000224">
    <property type="protein sequence ID" value="CAL6059014.1"/>
    <property type="molecule type" value="Genomic_DNA"/>
</dbReference>
<accession>A0AA86PZD6</accession>
<evidence type="ECO:0000313" key="4">
    <source>
        <dbReference type="EMBL" id="CAL5996295.1"/>
    </source>
</evidence>
<dbReference type="EMBL" id="CATOUU010000972">
    <property type="protein sequence ID" value="CAI9963958.1"/>
    <property type="molecule type" value="Genomic_DNA"/>
</dbReference>
<keyword evidence="7" id="KW-1185">Reference proteome</keyword>
<organism evidence="1">
    <name type="scientific">Hexamita inflata</name>
    <dbReference type="NCBI Taxonomy" id="28002"/>
    <lineage>
        <taxon>Eukaryota</taxon>
        <taxon>Metamonada</taxon>
        <taxon>Diplomonadida</taxon>
        <taxon>Hexamitidae</taxon>
        <taxon>Hexamitinae</taxon>
        <taxon>Hexamita</taxon>
    </lineage>
</organism>
<dbReference type="EMBL" id="CATOUU010000795">
    <property type="protein sequence ID" value="CAI9949260.1"/>
    <property type="molecule type" value="Genomic_DNA"/>
</dbReference>
<dbReference type="EMBL" id="CAXDID020000035">
    <property type="protein sequence ID" value="CAL5996295.1"/>
    <property type="molecule type" value="Genomic_DNA"/>
</dbReference>
<evidence type="ECO:0000313" key="5">
    <source>
        <dbReference type="EMBL" id="CAL6059014.1"/>
    </source>
</evidence>
<evidence type="ECO:0000313" key="2">
    <source>
        <dbReference type="EMBL" id="CAI9952399.1"/>
    </source>
</evidence>
<dbReference type="EMBL" id="CATOUU010000832">
    <property type="protein sequence ID" value="CAI9952399.1"/>
    <property type="molecule type" value="Genomic_DNA"/>
</dbReference>
<reference evidence="4 7" key="2">
    <citation type="submission" date="2024-07" db="EMBL/GenBank/DDBJ databases">
        <authorList>
            <person name="Akdeniz Z."/>
        </authorList>
    </citation>
    <scope>NUCLEOTIDE SEQUENCE [LARGE SCALE GENOMIC DNA]</scope>
</reference>
<proteinExistence type="predicted"/>
<comment type="caution">
    <text evidence="1">The sequence shown here is derived from an EMBL/GenBank/DDBJ whole genome shotgun (WGS) entry which is preliminary data.</text>
</comment>
<dbReference type="Proteomes" id="UP001642409">
    <property type="component" value="Unassembled WGS sequence"/>
</dbReference>
<gene>
    <name evidence="4" type="ORF">HINF_LOCUS14688</name>
    <name evidence="1" type="ORF">HINF_LOCUS36905</name>
    <name evidence="2" type="ORF">HINF_LOCUS40044</name>
    <name evidence="5" type="ORF">HINF_LOCUS48542</name>
    <name evidence="3" type="ORF">HINF_LOCUS51603</name>
    <name evidence="6" type="ORF">HINF_LOCUS68304</name>
</gene>